<reference evidence="1 2" key="1">
    <citation type="submission" date="2024-06" db="EMBL/GenBank/DDBJ databases">
        <title>Sorghum-associated microbial communities from plants grown in Nebraska, USA.</title>
        <authorList>
            <person name="Schachtman D."/>
        </authorList>
    </citation>
    <scope>NUCLEOTIDE SEQUENCE [LARGE SCALE GENOMIC DNA]</scope>
    <source>
        <strain evidence="1 2">736</strain>
    </source>
</reference>
<evidence type="ECO:0000313" key="1">
    <source>
        <dbReference type="EMBL" id="MET4563243.1"/>
    </source>
</evidence>
<dbReference type="EMBL" id="JBEPSB010000035">
    <property type="protein sequence ID" value="MET4563243.1"/>
    <property type="molecule type" value="Genomic_DNA"/>
</dbReference>
<organism evidence="1 2">
    <name type="scientific">Lysinibacillus parviboronicapiens</name>
    <dbReference type="NCBI Taxonomy" id="436516"/>
    <lineage>
        <taxon>Bacteria</taxon>
        <taxon>Bacillati</taxon>
        <taxon>Bacillota</taxon>
        <taxon>Bacilli</taxon>
        <taxon>Bacillales</taxon>
        <taxon>Bacillaceae</taxon>
        <taxon>Lysinibacillus</taxon>
    </lineage>
</organism>
<dbReference type="Proteomes" id="UP001549363">
    <property type="component" value="Unassembled WGS sequence"/>
</dbReference>
<accession>A0ABV2PQL0</accession>
<dbReference type="PROSITE" id="PS51257">
    <property type="entry name" value="PROKAR_LIPOPROTEIN"/>
    <property type="match status" value="1"/>
</dbReference>
<proteinExistence type="predicted"/>
<dbReference type="RefSeq" id="WP_354473130.1">
    <property type="nucleotide sequence ID" value="NZ_JBEPSB010000035.1"/>
</dbReference>
<evidence type="ECO:0008006" key="3">
    <source>
        <dbReference type="Google" id="ProtNLM"/>
    </source>
</evidence>
<comment type="caution">
    <text evidence="1">The sequence shown here is derived from an EMBL/GenBank/DDBJ whole genome shotgun (WGS) entry which is preliminary data.</text>
</comment>
<sequence>MKIYKLAHICSICIILSGCSMYSSQTEEPSSNGESKVIKNEPVALDTTQKKKEKELKEERIEVTHERMIDEQIVSSLGESKSYFTIHGDLKVKIYLLNTGTKSFRYSIRNADDKRQVAAGLLKENESYEQVFNDLPEGAYLISCVVQEETPPVDIALSVKVELGK</sequence>
<name>A0ABV2PQL0_9BACI</name>
<keyword evidence="2" id="KW-1185">Reference proteome</keyword>
<evidence type="ECO:0000313" key="2">
    <source>
        <dbReference type="Proteomes" id="UP001549363"/>
    </source>
</evidence>
<protein>
    <recommendedName>
        <fullName evidence="3">Intracellular proteinase inhibitor BsuPI domain-containing protein</fullName>
    </recommendedName>
</protein>
<gene>
    <name evidence="1" type="ORF">ABIA69_004437</name>
</gene>